<accession>A0ABW5R5V3</accession>
<dbReference type="Pfam" id="PF16925">
    <property type="entry name" value="TetR_C_13"/>
    <property type="match status" value="1"/>
</dbReference>
<keyword evidence="1" id="KW-0805">Transcription regulation</keyword>
<dbReference type="SUPFAM" id="SSF48498">
    <property type="entry name" value="Tetracyclin repressor-like, C-terminal domain"/>
    <property type="match status" value="1"/>
</dbReference>
<dbReference type="InterPro" id="IPR036271">
    <property type="entry name" value="Tet_transcr_reg_TetR-rel_C_sf"/>
</dbReference>
<keyword evidence="7" id="KW-1185">Reference proteome</keyword>
<name>A0ABW5R5V3_9BACL</name>
<evidence type="ECO:0000256" key="2">
    <source>
        <dbReference type="ARBA" id="ARBA00023125"/>
    </source>
</evidence>
<dbReference type="PRINTS" id="PR00455">
    <property type="entry name" value="HTHTETR"/>
</dbReference>
<dbReference type="InterPro" id="IPR001647">
    <property type="entry name" value="HTH_TetR"/>
</dbReference>
<evidence type="ECO:0000313" key="7">
    <source>
        <dbReference type="Proteomes" id="UP001597497"/>
    </source>
</evidence>
<dbReference type="RefSeq" id="WP_379927727.1">
    <property type="nucleotide sequence ID" value="NZ_JBHUMM010000002.1"/>
</dbReference>
<reference evidence="7" key="1">
    <citation type="journal article" date="2019" name="Int. J. Syst. Evol. Microbiol.">
        <title>The Global Catalogue of Microorganisms (GCM) 10K type strain sequencing project: providing services to taxonomists for standard genome sequencing and annotation.</title>
        <authorList>
            <consortium name="The Broad Institute Genomics Platform"/>
            <consortium name="The Broad Institute Genome Sequencing Center for Infectious Disease"/>
            <person name="Wu L."/>
            <person name="Ma J."/>
        </authorList>
    </citation>
    <scope>NUCLEOTIDE SEQUENCE [LARGE SCALE GENOMIC DNA]</scope>
    <source>
        <strain evidence="7">KCTC 33676</strain>
    </source>
</reference>
<dbReference type="SUPFAM" id="SSF46689">
    <property type="entry name" value="Homeodomain-like"/>
    <property type="match status" value="1"/>
</dbReference>
<feature type="DNA-binding region" description="H-T-H motif" evidence="4">
    <location>
        <begin position="28"/>
        <end position="47"/>
    </location>
</feature>
<dbReference type="Gene3D" id="1.10.357.10">
    <property type="entry name" value="Tetracycline Repressor, domain 2"/>
    <property type="match status" value="1"/>
</dbReference>
<dbReference type="InterPro" id="IPR011075">
    <property type="entry name" value="TetR_C"/>
</dbReference>
<keyword evidence="3" id="KW-0804">Transcription</keyword>
<comment type="caution">
    <text evidence="6">The sequence shown here is derived from an EMBL/GenBank/DDBJ whole genome shotgun (WGS) entry which is preliminary data.</text>
</comment>
<dbReference type="InterPro" id="IPR009057">
    <property type="entry name" value="Homeodomain-like_sf"/>
</dbReference>
<gene>
    <name evidence="6" type="ORF">ACFSUC_01870</name>
</gene>
<evidence type="ECO:0000313" key="6">
    <source>
        <dbReference type="EMBL" id="MFD2670351.1"/>
    </source>
</evidence>
<evidence type="ECO:0000256" key="1">
    <source>
        <dbReference type="ARBA" id="ARBA00023015"/>
    </source>
</evidence>
<dbReference type="Proteomes" id="UP001597497">
    <property type="component" value="Unassembled WGS sequence"/>
</dbReference>
<dbReference type="Pfam" id="PF00440">
    <property type="entry name" value="TetR_N"/>
    <property type="match status" value="1"/>
</dbReference>
<dbReference type="PANTHER" id="PTHR47506">
    <property type="entry name" value="TRANSCRIPTIONAL REGULATORY PROTEIN"/>
    <property type="match status" value="1"/>
</dbReference>
<keyword evidence="2 4" id="KW-0238">DNA-binding</keyword>
<dbReference type="PROSITE" id="PS50977">
    <property type="entry name" value="HTH_TETR_2"/>
    <property type="match status" value="1"/>
</dbReference>
<dbReference type="PANTHER" id="PTHR47506:SF3">
    <property type="entry name" value="HTH-TYPE TRANSCRIPTIONAL REGULATOR LMRA"/>
    <property type="match status" value="1"/>
</dbReference>
<evidence type="ECO:0000256" key="4">
    <source>
        <dbReference type="PROSITE-ProRule" id="PRU00335"/>
    </source>
</evidence>
<organism evidence="6 7">
    <name type="scientific">Marinicrinis sediminis</name>
    <dbReference type="NCBI Taxonomy" id="1652465"/>
    <lineage>
        <taxon>Bacteria</taxon>
        <taxon>Bacillati</taxon>
        <taxon>Bacillota</taxon>
        <taxon>Bacilli</taxon>
        <taxon>Bacillales</taxon>
        <taxon>Paenibacillaceae</taxon>
    </lineage>
</organism>
<feature type="domain" description="HTH tetR-type" evidence="5">
    <location>
        <begin position="5"/>
        <end position="65"/>
    </location>
</feature>
<proteinExistence type="predicted"/>
<protein>
    <submittedName>
        <fullName evidence="6">TetR/AcrR family transcriptional regulator</fullName>
    </submittedName>
</protein>
<evidence type="ECO:0000259" key="5">
    <source>
        <dbReference type="PROSITE" id="PS50977"/>
    </source>
</evidence>
<evidence type="ECO:0000256" key="3">
    <source>
        <dbReference type="ARBA" id="ARBA00023163"/>
    </source>
</evidence>
<dbReference type="EMBL" id="JBHUMM010000002">
    <property type="protein sequence ID" value="MFD2670351.1"/>
    <property type="molecule type" value="Genomic_DNA"/>
</dbReference>
<sequence>MRKGEKTRQLIIAKSAELFNLKGYAGSSIQDIMEVTGLSKGAIYRSFSGKDEIATEAFAYGGRLLMDKFEEAVRDAETAIDKVVAVCEVHGDPVHNSLIDGGCPLLNTAVEADDGYPPLRESAIAAHGIFVSFIENLLRDGVKTGELQAELDAADLASFVVSSLEGGVMSSRLTRDNRHVRIIIKQIKLVLSAYEIRK</sequence>